<organism evidence="4 5">
    <name type="scientific">Thermodesulfovibrio yellowstonii</name>
    <dbReference type="NCBI Taxonomy" id="28262"/>
    <lineage>
        <taxon>Bacteria</taxon>
        <taxon>Pseudomonadati</taxon>
        <taxon>Nitrospirota</taxon>
        <taxon>Thermodesulfovibrionia</taxon>
        <taxon>Thermodesulfovibrionales</taxon>
        <taxon>Thermodesulfovibrionaceae</taxon>
        <taxon>Thermodesulfovibrio</taxon>
    </lineage>
</organism>
<gene>
    <name evidence="4" type="ORF">TISLANDTSLP1_17010</name>
</gene>
<keyword evidence="2" id="KW-0175">Coiled coil</keyword>
<feature type="domain" description="Transglycosylase SLT" evidence="3">
    <location>
        <begin position="476"/>
        <end position="589"/>
    </location>
</feature>
<comment type="similarity">
    <text evidence="1">Belongs to the transglycosylase Slt family.</text>
</comment>
<dbReference type="SUPFAM" id="SSF53955">
    <property type="entry name" value="Lysozyme-like"/>
    <property type="match status" value="1"/>
</dbReference>
<name>A0A9W6GEU6_9BACT</name>
<dbReference type="Gene3D" id="1.10.530.10">
    <property type="match status" value="1"/>
</dbReference>
<dbReference type="SMART" id="SM00028">
    <property type="entry name" value="TPR"/>
    <property type="match status" value="6"/>
</dbReference>
<feature type="coiled-coil region" evidence="2">
    <location>
        <begin position="165"/>
        <end position="199"/>
    </location>
</feature>
<accession>A0A9W6GEU6</accession>
<evidence type="ECO:0000256" key="2">
    <source>
        <dbReference type="SAM" id="Coils"/>
    </source>
</evidence>
<dbReference type="Proteomes" id="UP001144297">
    <property type="component" value="Unassembled WGS sequence"/>
</dbReference>
<evidence type="ECO:0000313" key="4">
    <source>
        <dbReference type="EMBL" id="GLI54008.1"/>
    </source>
</evidence>
<evidence type="ECO:0000259" key="3">
    <source>
        <dbReference type="Pfam" id="PF01464"/>
    </source>
</evidence>
<dbReference type="InterPro" id="IPR011990">
    <property type="entry name" value="TPR-like_helical_dom_sf"/>
</dbReference>
<dbReference type="Gene3D" id="1.25.40.10">
    <property type="entry name" value="Tetratricopeptide repeat domain"/>
    <property type="match status" value="3"/>
</dbReference>
<dbReference type="CDD" id="cd13401">
    <property type="entry name" value="Slt70-like"/>
    <property type="match status" value="1"/>
</dbReference>
<dbReference type="InterPro" id="IPR023346">
    <property type="entry name" value="Lysozyme-like_dom_sf"/>
</dbReference>
<dbReference type="InterPro" id="IPR019734">
    <property type="entry name" value="TPR_rpt"/>
</dbReference>
<dbReference type="InterPro" id="IPR011716">
    <property type="entry name" value="TPR-3"/>
</dbReference>
<keyword evidence="5" id="KW-1185">Reference proteome</keyword>
<dbReference type="Pfam" id="PF13174">
    <property type="entry name" value="TPR_6"/>
    <property type="match status" value="2"/>
</dbReference>
<dbReference type="EMBL" id="BSDX01000001">
    <property type="protein sequence ID" value="GLI54008.1"/>
    <property type="molecule type" value="Genomic_DNA"/>
</dbReference>
<proteinExistence type="inferred from homology"/>
<dbReference type="AlphaFoldDB" id="A0A9W6GEU6"/>
<dbReference type="Pfam" id="PF01464">
    <property type="entry name" value="SLT"/>
    <property type="match status" value="1"/>
</dbReference>
<dbReference type="PANTHER" id="PTHR37423:SF2">
    <property type="entry name" value="MEMBRANE-BOUND LYTIC MUREIN TRANSGLYCOSYLASE C"/>
    <property type="match status" value="1"/>
</dbReference>
<evidence type="ECO:0000313" key="5">
    <source>
        <dbReference type="Proteomes" id="UP001144297"/>
    </source>
</evidence>
<dbReference type="SUPFAM" id="SSF48452">
    <property type="entry name" value="TPR-like"/>
    <property type="match status" value="2"/>
</dbReference>
<dbReference type="InterPro" id="IPR008258">
    <property type="entry name" value="Transglycosylase_SLT_dom_1"/>
</dbReference>
<reference evidence="4" key="1">
    <citation type="submission" date="2022-12" db="EMBL/GenBank/DDBJ databases">
        <title>Reference genome sequencing for broad-spectrum identification of bacterial and archaeal isolates by mass spectrometry.</title>
        <authorList>
            <person name="Sekiguchi Y."/>
            <person name="Tourlousse D.M."/>
        </authorList>
    </citation>
    <scope>NUCLEOTIDE SEQUENCE</scope>
    <source>
        <strain evidence="4">TSL-P1</strain>
    </source>
</reference>
<dbReference type="PANTHER" id="PTHR37423">
    <property type="entry name" value="SOLUBLE LYTIC MUREIN TRANSGLYCOSYLASE-RELATED"/>
    <property type="match status" value="1"/>
</dbReference>
<evidence type="ECO:0000256" key="1">
    <source>
        <dbReference type="ARBA" id="ARBA00007734"/>
    </source>
</evidence>
<sequence>MKLLGLLTVFLIFIFLPSDSLSQLSSLDSLIKGKNSLNSGNFQKAEEYLTKSLQEFKEIGDYILLWRANAYKKMNRYEEALKDINELKRNYPKSPLIKDARKEEIELAKLLDLPELEQLYQSFVKEYPEEIKIKFDYGVYLKEHEKFTEAKKIFKDIFITASSLADQAEKELSEKDITINDLIKKAKALNNAYQFKKAEKYLMEVLSKSNISQKLEVFSLLGYSLFMQKRYSEAADIFKKSGEYYWRARALLRAKNYETFEKELSNYINSGDQKISEILINYANIKRRNGEPEKAIKMLKMVVNKYPSAKEEGLWFLAWNYYLKEDYNEAEKIFQELYSSFGKLKYLYWLEKVKELKGVIPVKQYSVSFQQGDIYSYLLYIKGKISNIPESMPINYQIAIPKRVDILIKAGFTEEAIREIKALLKDNRNIENIPLLSKILYEIGDYPTSVRLISKIPGKFNFSELLYPQVYKDTVLNASKRININPYLILAVMREESRFDFLARSPAGALGLMQLMPETAKKEGKKIGITLKNDSEIFEPEKNIFIGSSYLKKLIEEFGNTVMAIAAYNAGEKAVSSWLKNNSYNDIDEFLEDIPYAETKGYVQRVLTSYFEYLRINKALTQETISNIIKTKGGNP</sequence>
<comment type="caution">
    <text evidence="4">The sequence shown here is derived from an EMBL/GenBank/DDBJ whole genome shotgun (WGS) entry which is preliminary data.</text>
</comment>
<protein>
    <submittedName>
        <fullName evidence="4">Murein transglycosylase</fullName>
    </submittedName>
</protein>
<dbReference type="Pfam" id="PF07720">
    <property type="entry name" value="TPR_3"/>
    <property type="match status" value="1"/>
</dbReference>